<feature type="compositionally biased region" description="Basic and acidic residues" evidence="1">
    <location>
        <begin position="92"/>
        <end position="103"/>
    </location>
</feature>
<feature type="compositionally biased region" description="Acidic residues" evidence="1">
    <location>
        <begin position="141"/>
        <end position="151"/>
    </location>
</feature>
<feature type="region of interest" description="Disordered" evidence="1">
    <location>
        <begin position="26"/>
        <end position="55"/>
    </location>
</feature>
<feature type="compositionally biased region" description="Polar residues" evidence="1">
    <location>
        <begin position="122"/>
        <end position="138"/>
    </location>
</feature>
<proteinExistence type="predicted"/>
<name>A0A7R9Q993_9ACAR</name>
<dbReference type="OrthoDB" id="10043580at2759"/>
<dbReference type="Proteomes" id="UP000728032">
    <property type="component" value="Unassembled WGS sequence"/>
</dbReference>
<evidence type="ECO:0000313" key="4">
    <source>
        <dbReference type="Proteomes" id="UP000728032"/>
    </source>
</evidence>
<evidence type="ECO:0000259" key="2">
    <source>
        <dbReference type="Pfam" id="PF15377"/>
    </source>
</evidence>
<feature type="domain" description="DUF4604" evidence="2">
    <location>
        <begin position="6"/>
        <end position="144"/>
    </location>
</feature>
<gene>
    <name evidence="3" type="ORF">ONB1V03_LOCUS561</name>
</gene>
<accession>A0A7R9Q993</accession>
<feature type="compositionally biased region" description="Basic and acidic residues" evidence="1">
    <location>
        <begin position="34"/>
        <end position="46"/>
    </location>
</feature>
<feature type="region of interest" description="Disordered" evidence="1">
    <location>
        <begin position="92"/>
        <end position="151"/>
    </location>
</feature>
<evidence type="ECO:0000313" key="3">
    <source>
        <dbReference type="EMBL" id="CAD7637013.1"/>
    </source>
</evidence>
<sequence>MANRKRNISFAKPEEPDFIKKLKAKHGITAGPDVDTKREVMPRVDSDDLEDRDEEQPVIVVLKDGDLDEEEVKRITDENQLKQEETDIKEGKIIFKKPDKSETNDQNQSLLKSKSEKESIRQRLQSNETKSVRNSSLLSFGDEEDDEEDSD</sequence>
<dbReference type="InterPro" id="IPR040219">
    <property type="entry name" value="KIAA1143-like"/>
</dbReference>
<dbReference type="PANTHER" id="PTHR31195">
    <property type="entry name" value="GEO02494P1"/>
    <property type="match status" value="1"/>
</dbReference>
<evidence type="ECO:0000256" key="1">
    <source>
        <dbReference type="SAM" id="MobiDB-lite"/>
    </source>
</evidence>
<dbReference type="InterPro" id="IPR027911">
    <property type="entry name" value="DUF4604"/>
</dbReference>
<dbReference type="Pfam" id="PF15377">
    <property type="entry name" value="DUF4604"/>
    <property type="match status" value="1"/>
</dbReference>
<keyword evidence="4" id="KW-1185">Reference proteome</keyword>
<dbReference type="EMBL" id="CAJPVJ010000042">
    <property type="protein sequence ID" value="CAG2159384.1"/>
    <property type="molecule type" value="Genomic_DNA"/>
</dbReference>
<dbReference type="EMBL" id="OC914867">
    <property type="protein sequence ID" value="CAD7637013.1"/>
    <property type="molecule type" value="Genomic_DNA"/>
</dbReference>
<dbReference type="PANTHER" id="PTHR31195:SF2">
    <property type="entry name" value="GEO02494P1"/>
    <property type="match status" value="1"/>
</dbReference>
<organism evidence="3">
    <name type="scientific">Oppiella nova</name>
    <dbReference type="NCBI Taxonomy" id="334625"/>
    <lineage>
        <taxon>Eukaryota</taxon>
        <taxon>Metazoa</taxon>
        <taxon>Ecdysozoa</taxon>
        <taxon>Arthropoda</taxon>
        <taxon>Chelicerata</taxon>
        <taxon>Arachnida</taxon>
        <taxon>Acari</taxon>
        <taxon>Acariformes</taxon>
        <taxon>Sarcoptiformes</taxon>
        <taxon>Oribatida</taxon>
        <taxon>Brachypylina</taxon>
        <taxon>Oppioidea</taxon>
        <taxon>Oppiidae</taxon>
        <taxon>Oppiella</taxon>
    </lineage>
</organism>
<reference evidence="3" key="1">
    <citation type="submission" date="2020-11" db="EMBL/GenBank/DDBJ databases">
        <authorList>
            <person name="Tran Van P."/>
        </authorList>
    </citation>
    <scope>NUCLEOTIDE SEQUENCE</scope>
</reference>
<protein>
    <recommendedName>
        <fullName evidence="2">DUF4604 domain-containing protein</fullName>
    </recommendedName>
</protein>
<dbReference type="AlphaFoldDB" id="A0A7R9Q993"/>